<evidence type="ECO:0000313" key="1">
    <source>
        <dbReference type="EMBL" id="OAX36739.1"/>
    </source>
</evidence>
<keyword evidence="2" id="KW-1185">Reference proteome</keyword>
<reference evidence="1 2" key="1">
    <citation type="submission" date="2016-06" db="EMBL/GenBank/DDBJ databases">
        <title>Comparative genomics of the ectomycorrhizal sister species Rhizopogon vinicolor and Rhizopogon vesiculosus (Basidiomycota: Boletales) reveals a divergence of the mating type B locus.</title>
        <authorList>
            <consortium name="DOE Joint Genome Institute"/>
            <person name="Mujic A.B."/>
            <person name="Kuo A."/>
            <person name="Tritt A."/>
            <person name="Lipzen A."/>
            <person name="Chen C."/>
            <person name="Johnson J."/>
            <person name="Sharma A."/>
            <person name="Barry K."/>
            <person name="Grigoriev I.V."/>
            <person name="Spatafora J.W."/>
        </authorList>
    </citation>
    <scope>NUCLEOTIDE SEQUENCE [LARGE SCALE GENOMIC DNA]</scope>
    <source>
        <strain evidence="1 2">AM-OR11-026</strain>
    </source>
</reference>
<dbReference type="STRING" id="1314800.A0A1B7MVY1"/>
<proteinExistence type="predicted"/>
<sequence length="70" mass="7907">LDVPSTTNALNRGMKNWIGRLVRGEALEIILPVYKSIWHLAAVAFELAHVNGDQYVRNTLLDFSENPTEK</sequence>
<dbReference type="InParanoid" id="A0A1B7MVY1"/>
<evidence type="ECO:0000313" key="2">
    <source>
        <dbReference type="Proteomes" id="UP000092154"/>
    </source>
</evidence>
<dbReference type="EMBL" id="KV448397">
    <property type="protein sequence ID" value="OAX36739.1"/>
    <property type="molecule type" value="Genomic_DNA"/>
</dbReference>
<dbReference type="Proteomes" id="UP000092154">
    <property type="component" value="Unassembled WGS sequence"/>
</dbReference>
<gene>
    <name evidence="1" type="ORF">K503DRAFT_772231</name>
</gene>
<dbReference type="AlphaFoldDB" id="A0A1B7MVY1"/>
<name>A0A1B7MVY1_9AGAM</name>
<accession>A0A1B7MVY1</accession>
<feature type="non-terminal residue" evidence="1">
    <location>
        <position position="1"/>
    </location>
</feature>
<protein>
    <submittedName>
        <fullName evidence="1">Uncharacterized protein</fullName>
    </submittedName>
</protein>
<dbReference type="OrthoDB" id="10440939at2759"/>
<organism evidence="1 2">
    <name type="scientific">Rhizopogon vinicolor AM-OR11-026</name>
    <dbReference type="NCBI Taxonomy" id="1314800"/>
    <lineage>
        <taxon>Eukaryota</taxon>
        <taxon>Fungi</taxon>
        <taxon>Dikarya</taxon>
        <taxon>Basidiomycota</taxon>
        <taxon>Agaricomycotina</taxon>
        <taxon>Agaricomycetes</taxon>
        <taxon>Agaricomycetidae</taxon>
        <taxon>Boletales</taxon>
        <taxon>Suillineae</taxon>
        <taxon>Rhizopogonaceae</taxon>
        <taxon>Rhizopogon</taxon>
    </lineage>
</organism>